<dbReference type="STRING" id="86416.Clopa_3937"/>
<dbReference type="GO" id="GO:0003700">
    <property type="term" value="F:DNA-binding transcription factor activity"/>
    <property type="evidence" value="ECO:0007669"/>
    <property type="project" value="InterPro"/>
</dbReference>
<accession>R4KAF3</accession>
<sequence>MNLLTLNADIIPSVRLVGHVSYNKPWKHFTRTTDEYLLYVVKSGELYIKEGVTEYCLKKGDLLILEPNIQHYGFKESVCHYYYIHFKHPKIKWIKNKSDNEISKEFIKKRKESLASDHFSKYEDISHIFYLPKFYHYENENEIIPLLVNTDNDFYKKYEGYKKIASINLLQILIKISRDYTSAKIDTTGGHFSKSFIKCRKLLNYLNNYFMKKVTRADIEELFESNYDYLNRIFENMTGYTILNYLNTLRITKAKELFDTTPIKISEVGYLVGVSDPYYFSRFFKKHTGMTPSQYIKLRSETKLE</sequence>
<dbReference type="InterPro" id="IPR009057">
    <property type="entry name" value="Homeodomain-like_sf"/>
</dbReference>
<dbReference type="AlphaFoldDB" id="R4KAF3"/>
<evidence type="ECO:0000259" key="4">
    <source>
        <dbReference type="PROSITE" id="PS01124"/>
    </source>
</evidence>
<dbReference type="InterPro" id="IPR020449">
    <property type="entry name" value="Tscrpt_reg_AraC-type_HTH"/>
</dbReference>
<dbReference type="PATRIC" id="fig|86416.3.peg.3932"/>
<dbReference type="KEGG" id="cpas:Clopa_3937"/>
<name>R4KAF3_CLOPA</name>
<feature type="domain" description="HTH araC/xylS-type" evidence="4">
    <location>
        <begin position="200"/>
        <end position="298"/>
    </location>
</feature>
<protein>
    <submittedName>
        <fullName evidence="5">DNA-binding domain-containing protein, AraC-type</fullName>
    </submittedName>
</protein>
<keyword evidence="2 5" id="KW-0238">DNA-binding</keyword>
<dbReference type="Pfam" id="PF02311">
    <property type="entry name" value="AraC_binding"/>
    <property type="match status" value="1"/>
</dbReference>
<keyword evidence="1" id="KW-0805">Transcription regulation</keyword>
<dbReference type="HOGENOM" id="CLU_000445_88_6_9"/>
<gene>
    <name evidence="5" type="ORF">Clopa_3937</name>
</gene>
<dbReference type="GO" id="GO:0043565">
    <property type="term" value="F:sequence-specific DNA binding"/>
    <property type="evidence" value="ECO:0007669"/>
    <property type="project" value="InterPro"/>
</dbReference>
<dbReference type="PRINTS" id="PR00032">
    <property type="entry name" value="HTHARAC"/>
</dbReference>
<organism evidence="5 6">
    <name type="scientific">Clostridium pasteurianum BC1</name>
    <dbReference type="NCBI Taxonomy" id="86416"/>
    <lineage>
        <taxon>Bacteria</taxon>
        <taxon>Bacillati</taxon>
        <taxon>Bacillota</taxon>
        <taxon>Clostridia</taxon>
        <taxon>Eubacteriales</taxon>
        <taxon>Clostridiaceae</taxon>
        <taxon>Clostridium</taxon>
    </lineage>
</organism>
<keyword evidence="3" id="KW-0804">Transcription</keyword>
<dbReference type="EMBL" id="CP003261">
    <property type="protein sequence ID" value="AGK98686.1"/>
    <property type="molecule type" value="Genomic_DNA"/>
</dbReference>
<dbReference type="PANTHER" id="PTHR43280:SF2">
    <property type="entry name" value="HTH-TYPE TRANSCRIPTIONAL REGULATOR EXSA"/>
    <property type="match status" value="1"/>
</dbReference>
<dbReference type="Gene3D" id="1.10.10.60">
    <property type="entry name" value="Homeodomain-like"/>
    <property type="match status" value="2"/>
</dbReference>
<dbReference type="Pfam" id="PF12833">
    <property type="entry name" value="HTH_18"/>
    <property type="match status" value="1"/>
</dbReference>
<dbReference type="SMART" id="SM00342">
    <property type="entry name" value="HTH_ARAC"/>
    <property type="match status" value="1"/>
</dbReference>
<dbReference type="PANTHER" id="PTHR43280">
    <property type="entry name" value="ARAC-FAMILY TRANSCRIPTIONAL REGULATOR"/>
    <property type="match status" value="1"/>
</dbReference>
<dbReference type="eggNOG" id="COG2207">
    <property type="taxonomic scope" value="Bacteria"/>
</dbReference>
<evidence type="ECO:0000313" key="6">
    <source>
        <dbReference type="Proteomes" id="UP000013523"/>
    </source>
</evidence>
<dbReference type="InterPro" id="IPR003313">
    <property type="entry name" value="AraC-bd"/>
</dbReference>
<reference evidence="5 6" key="1">
    <citation type="submission" date="2012-01" db="EMBL/GenBank/DDBJ databases">
        <title>Complete sequence of chromosome of Clostridium pasteurianum BC1.</title>
        <authorList>
            <consortium name="US DOE Joint Genome Institute"/>
            <person name="Lucas S."/>
            <person name="Han J."/>
            <person name="Lapidus A."/>
            <person name="Cheng J.-F."/>
            <person name="Goodwin L."/>
            <person name="Pitluck S."/>
            <person name="Peters L."/>
            <person name="Mikhailova N."/>
            <person name="Teshima H."/>
            <person name="Detter J.C."/>
            <person name="Han C."/>
            <person name="Tapia R."/>
            <person name="Land M."/>
            <person name="Hauser L."/>
            <person name="Kyrpides N."/>
            <person name="Ivanova N."/>
            <person name="Pagani I."/>
            <person name="Dunn J."/>
            <person name="Taghavi S."/>
            <person name="Francis A."/>
            <person name="van der Lelie D."/>
            <person name="Woyke T."/>
        </authorList>
    </citation>
    <scope>NUCLEOTIDE SEQUENCE [LARGE SCALE GENOMIC DNA]</scope>
    <source>
        <strain evidence="5 6">BC1</strain>
    </source>
</reference>
<evidence type="ECO:0000256" key="2">
    <source>
        <dbReference type="ARBA" id="ARBA00023125"/>
    </source>
</evidence>
<evidence type="ECO:0000313" key="5">
    <source>
        <dbReference type="EMBL" id="AGK98686.1"/>
    </source>
</evidence>
<dbReference type="RefSeq" id="WP_015616961.1">
    <property type="nucleotide sequence ID" value="NC_021182.1"/>
</dbReference>
<keyword evidence="6" id="KW-1185">Reference proteome</keyword>
<proteinExistence type="predicted"/>
<dbReference type="PROSITE" id="PS01124">
    <property type="entry name" value="HTH_ARAC_FAMILY_2"/>
    <property type="match status" value="1"/>
</dbReference>
<dbReference type="InterPro" id="IPR018060">
    <property type="entry name" value="HTH_AraC"/>
</dbReference>
<dbReference type="SUPFAM" id="SSF46689">
    <property type="entry name" value="Homeodomain-like"/>
    <property type="match status" value="1"/>
</dbReference>
<evidence type="ECO:0000256" key="1">
    <source>
        <dbReference type="ARBA" id="ARBA00023015"/>
    </source>
</evidence>
<evidence type="ECO:0000256" key="3">
    <source>
        <dbReference type="ARBA" id="ARBA00023163"/>
    </source>
</evidence>
<dbReference type="InterPro" id="IPR037923">
    <property type="entry name" value="HTH-like"/>
</dbReference>
<dbReference type="Proteomes" id="UP000013523">
    <property type="component" value="Chromosome"/>
</dbReference>
<dbReference type="SUPFAM" id="SSF51215">
    <property type="entry name" value="Regulatory protein AraC"/>
    <property type="match status" value="1"/>
</dbReference>
<dbReference type="OrthoDB" id="9807321at2"/>